<dbReference type="GO" id="GO:0061608">
    <property type="term" value="F:nuclear import signal receptor activity"/>
    <property type="evidence" value="ECO:0007669"/>
    <property type="project" value="InterPro"/>
</dbReference>
<dbReference type="OrthoDB" id="21522at2759"/>
<dbReference type="STRING" id="6573.A0A210PWU4"/>
<sequence>MDRKSQYKHKADDVQKIRDRTRNEDVALRKEKKEKALNAKRFRFITEEEAGAEVTQDEVRNATAGLQKPGPHRLENLKSLKHAFSQGTVYIDAFFSIDNSLRWLVSLFTGQDVELQQEAAWCITNISAGTHQHAVAIAKYVAPYLVTYLSSSVPVIQDQSAWALGNLAGDSKESCTMIQAQGVVLPLVQLLQSPHPSVVQSASFALSNMAKESQDIAREIVLAKALPLLQSLLVNTPENQGILTEVSWVLSYLAASGEFSEEMAGLGMLTQIVDILVQLVSTNPHIAQIVTPLLRCLGNMCSGPDEYTQMACVNPALLQTLAAYLASSHRHIRKETLWVLSNMAGEPHTCHTMIFGPLLPVVLDQVAGAYDIKMEALYVLCNIACHGEEFSLQLLTNGILQKLAPVLKAHDVEILNLGLALTELILRNTDEGKKVLEECGGLDGLEALEYHNNLQLRERACNLLETYFYLES</sequence>
<dbReference type="InterPro" id="IPR000225">
    <property type="entry name" value="Armadillo"/>
</dbReference>
<evidence type="ECO:0000256" key="3">
    <source>
        <dbReference type="PROSITE-ProRule" id="PRU00561"/>
    </source>
</evidence>
<dbReference type="InterPro" id="IPR011989">
    <property type="entry name" value="ARM-like"/>
</dbReference>
<name>A0A210PWU4_MIZYE</name>
<evidence type="ECO:0000259" key="5">
    <source>
        <dbReference type="PROSITE" id="PS51214"/>
    </source>
</evidence>
<accession>A0A210PWU4</accession>
<dbReference type="Pfam" id="PF01749">
    <property type="entry name" value="IBB"/>
    <property type="match status" value="1"/>
</dbReference>
<dbReference type="InterPro" id="IPR002652">
    <property type="entry name" value="Importin-a_IBB"/>
</dbReference>
<evidence type="ECO:0000256" key="1">
    <source>
        <dbReference type="PIRNR" id="PIRNR005673"/>
    </source>
</evidence>
<dbReference type="GO" id="GO:0005737">
    <property type="term" value="C:cytoplasm"/>
    <property type="evidence" value="ECO:0007669"/>
    <property type="project" value="InterPro"/>
</dbReference>
<feature type="domain" description="IBB" evidence="5">
    <location>
        <begin position="1"/>
        <end position="50"/>
    </location>
</feature>
<dbReference type="PANTHER" id="PTHR16356">
    <property type="entry name" value="TRANSMEMBRANE AND COILED-COIL DOMAIN-CONTAINING PROTEIN 6 TMCO6"/>
    <property type="match status" value="1"/>
</dbReference>
<dbReference type="Pfam" id="PF16186">
    <property type="entry name" value="Arm_3"/>
    <property type="match status" value="1"/>
</dbReference>
<evidence type="ECO:0000313" key="7">
    <source>
        <dbReference type="Proteomes" id="UP000242188"/>
    </source>
</evidence>
<evidence type="ECO:0000256" key="4">
    <source>
        <dbReference type="SAM" id="MobiDB-lite"/>
    </source>
</evidence>
<dbReference type="InterPro" id="IPR016024">
    <property type="entry name" value="ARM-type_fold"/>
</dbReference>
<dbReference type="PIRSF" id="PIRSF005673">
    <property type="entry name" value="Importin_alpha"/>
    <property type="match status" value="1"/>
</dbReference>
<dbReference type="SUPFAM" id="SSF48371">
    <property type="entry name" value="ARM repeat"/>
    <property type="match status" value="1"/>
</dbReference>
<dbReference type="Proteomes" id="UP000242188">
    <property type="component" value="Unassembled WGS sequence"/>
</dbReference>
<dbReference type="InterPro" id="IPR024931">
    <property type="entry name" value="Importin_alpha"/>
</dbReference>
<dbReference type="Pfam" id="PF00514">
    <property type="entry name" value="Arm"/>
    <property type="match status" value="2"/>
</dbReference>
<dbReference type="PANTHER" id="PTHR16356:SF1">
    <property type="entry name" value="TRANSMEMBRANE AND COILED-COIL DOMAIN-CONTAINING PROTEIN 6"/>
    <property type="match status" value="1"/>
</dbReference>
<keyword evidence="1 3" id="KW-0813">Transport</keyword>
<comment type="caution">
    <text evidence="6">The sequence shown here is derived from an EMBL/GenBank/DDBJ whole genome shotgun (WGS) entry which is preliminary data.</text>
</comment>
<dbReference type="GO" id="GO:0006606">
    <property type="term" value="P:protein import into nucleus"/>
    <property type="evidence" value="ECO:0007669"/>
    <property type="project" value="InterPro"/>
</dbReference>
<keyword evidence="1" id="KW-0653">Protein transport</keyword>
<evidence type="ECO:0000313" key="6">
    <source>
        <dbReference type="EMBL" id="OWF40977.1"/>
    </source>
</evidence>
<gene>
    <name evidence="6" type="ORF">KP79_PYT16005</name>
</gene>
<dbReference type="Gene3D" id="1.25.10.10">
    <property type="entry name" value="Leucine-rich Repeat Variant"/>
    <property type="match status" value="1"/>
</dbReference>
<proteinExistence type="inferred from homology"/>
<feature type="region of interest" description="Disordered" evidence="4">
    <location>
        <begin position="1"/>
        <end position="22"/>
    </location>
</feature>
<dbReference type="AlphaFoldDB" id="A0A210PWU4"/>
<evidence type="ECO:0000256" key="2">
    <source>
        <dbReference type="PROSITE-ProRule" id="PRU00259"/>
    </source>
</evidence>
<dbReference type="PROSITE" id="PS50176">
    <property type="entry name" value="ARM_REPEAT"/>
    <property type="match status" value="1"/>
</dbReference>
<comment type="similarity">
    <text evidence="1">Belongs to the importin alpha family.</text>
</comment>
<protein>
    <recommendedName>
        <fullName evidence="1">Importin subunit alpha</fullName>
    </recommendedName>
</protein>
<dbReference type="EMBL" id="NEDP02005434">
    <property type="protein sequence ID" value="OWF40977.1"/>
    <property type="molecule type" value="Genomic_DNA"/>
</dbReference>
<feature type="repeat" description="ARM" evidence="2">
    <location>
        <begin position="182"/>
        <end position="215"/>
    </location>
</feature>
<dbReference type="SMART" id="SM00185">
    <property type="entry name" value="ARM"/>
    <property type="match status" value="6"/>
</dbReference>
<keyword evidence="7" id="KW-1185">Reference proteome</keyword>
<dbReference type="PROSITE" id="PS51214">
    <property type="entry name" value="IBB"/>
    <property type="match status" value="1"/>
</dbReference>
<reference evidence="6 7" key="1">
    <citation type="journal article" date="2017" name="Nat. Ecol. Evol.">
        <title>Scallop genome provides insights into evolution of bilaterian karyotype and development.</title>
        <authorList>
            <person name="Wang S."/>
            <person name="Zhang J."/>
            <person name="Jiao W."/>
            <person name="Li J."/>
            <person name="Xun X."/>
            <person name="Sun Y."/>
            <person name="Guo X."/>
            <person name="Huan P."/>
            <person name="Dong B."/>
            <person name="Zhang L."/>
            <person name="Hu X."/>
            <person name="Sun X."/>
            <person name="Wang J."/>
            <person name="Zhao C."/>
            <person name="Wang Y."/>
            <person name="Wang D."/>
            <person name="Huang X."/>
            <person name="Wang R."/>
            <person name="Lv J."/>
            <person name="Li Y."/>
            <person name="Zhang Z."/>
            <person name="Liu B."/>
            <person name="Lu W."/>
            <person name="Hui Y."/>
            <person name="Liang J."/>
            <person name="Zhou Z."/>
            <person name="Hou R."/>
            <person name="Li X."/>
            <person name="Liu Y."/>
            <person name="Li H."/>
            <person name="Ning X."/>
            <person name="Lin Y."/>
            <person name="Zhao L."/>
            <person name="Xing Q."/>
            <person name="Dou J."/>
            <person name="Li Y."/>
            <person name="Mao J."/>
            <person name="Guo H."/>
            <person name="Dou H."/>
            <person name="Li T."/>
            <person name="Mu C."/>
            <person name="Jiang W."/>
            <person name="Fu Q."/>
            <person name="Fu X."/>
            <person name="Miao Y."/>
            <person name="Liu J."/>
            <person name="Yu Q."/>
            <person name="Li R."/>
            <person name="Liao H."/>
            <person name="Li X."/>
            <person name="Kong Y."/>
            <person name="Jiang Z."/>
            <person name="Chourrout D."/>
            <person name="Li R."/>
            <person name="Bao Z."/>
        </authorList>
    </citation>
    <scope>NUCLEOTIDE SEQUENCE [LARGE SCALE GENOMIC DNA]</scope>
    <source>
        <strain evidence="6 7">PY_sf001</strain>
    </source>
</reference>
<dbReference type="InterPro" id="IPR032413">
    <property type="entry name" value="Arm_3"/>
</dbReference>
<organism evidence="6 7">
    <name type="scientific">Mizuhopecten yessoensis</name>
    <name type="common">Japanese scallop</name>
    <name type="synonym">Patinopecten yessoensis</name>
    <dbReference type="NCBI Taxonomy" id="6573"/>
    <lineage>
        <taxon>Eukaryota</taxon>
        <taxon>Metazoa</taxon>
        <taxon>Spiralia</taxon>
        <taxon>Lophotrochozoa</taxon>
        <taxon>Mollusca</taxon>
        <taxon>Bivalvia</taxon>
        <taxon>Autobranchia</taxon>
        <taxon>Pteriomorphia</taxon>
        <taxon>Pectinida</taxon>
        <taxon>Pectinoidea</taxon>
        <taxon>Pectinidae</taxon>
        <taxon>Mizuhopecten</taxon>
    </lineage>
</organism>